<keyword evidence="1" id="KW-1133">Transmembrane helix</keyword>
<dbReference type="Proteomes" id="UP000272528">
    <property type="component" value="Chromosome"/>
</dbReference>
<protein>
    <recommendedName>
        <fullName evidence="2">DUF5666 domain-containing protein</fullName>
    </recommendedName>
</protein>
<name>A0A3Q8X292_9BACL</name>
<evidence type="ECO:0000313" key="3">
    <source>
        <dbReference type="EMBL" id="AZN38782.1"/>
    </source>
</evidence>
<reference evidence="4" key="1">
    <citation type="submission" date="2018-12" db="EMBL/GenBank/DDBJ databases">
        <title>Genome sequence of Peanibacillus sp.</title>
        <authorList>
            <person name="Subramani G."/>
            <person name="Srinivasan S."/>
            <person name="Kim M.K."/>
        </authorList>
    </citation>
    <scope>NUCLEOTIDE SEQUENCE [LARGE SCALE GENOMIC DNA]</scope>
    <source>
        <strain evidence="4">18JY67-1</strain>
    </source>
</reference>
<dbReference type="Pfam" id="PF18914">
    <property type="entry name" value="DUF5666"/>
    <property type="match status" value="1"/>
</dbReference>
<dbReference type="InterPro" id="IPR043724">
    <property type="entry name" value="DUF5666"/>
</dbReference>
<feature type="domain" description="DUF5666" evidence="2">
    <location>
        <begin position="62"/>
        <end position="114"/>
    </location>
</feature>
<organism evidence="3 4">
    <name type="scientific">Paenibacillus albus</name>
    <dbReference type="NCBI Taxonomy" id="2495582"/>
    <lineage>
        <taxon>Bacteria</taxon>
        <taxon>Bacillati</taxon>
        <taxon>Bacillota</taxon>
        <taxon>Bacilli</taxon>
        <taxon>Bacillales</taxon>
        <taxon>Paenibacillaceae</taxon>
        <taxon>Paenibacillus</taxon>
    </lineage>
</organism>
<dbReference type="KEGG" id="palb:EJC50_03145"/>
<sequence>MEQAKKRKLIGWTGIAACAVLAVTIFTVNHNNGSTPTAVTSPPTGATTKPPIQGKVAVNIDGVISEVSADGKSFKVGDLWVTVTDQTKLGSNEPTASAPSEDLLQKEFKVGNIVSGFTSQDVSTGKVTADVIYNNMAPAKDSAANAPTKGGKMAANINGEISEVSADGKSFKVGELWVTVTADTKLGIDGPNAAAPSDELLQKEFKVGNFVSGFTSEDVSTGKVHADRIYNNMAPQK</sequence>
<dbReference type="OrthoDB" id="2738536at2"/>
<feature type="transmembrane region" description="Helical" evidence="1">
    <location>
        <begin position="9"/>
        <end position="28"/>
    </location>
</feature>
<gene>
    <name evidence="3" type="ORF">EJC50_03145</name>
</gene>
<keyword evidence="4" id="KW-1185">Reference proteome</keyword>
<evidence type="ECO:0000259" key="2">
    <source>
        <dbReference type="Pfam" id="PF18914"/>
    </source>
</evidence>
<proteinExistence type="predicted"/>
<evidence type="ECO:0000313" key="4">
    <source>
        <dbReference type="Proteomes" id="UP000272528"/>
    </source>
</evidence>
<accession>A0A3Q8X292</accession>
<keyword evidence="1" id="KW-0812">Transmembrane</keyword>
<dbReference type="AlphaFoldDB" id="A0A3Q8X292"/>
<dbReference type="EMBL" id="CP034437">
    <property type="protein sequence ID" value="AZN38782.1"/>
    <property type="molecule type" value="Genomic_DNA"/>
</dbReference>
<keyword evidence="1" id="KW-0472">Membrane</keyword>
<evidence type="ECO:0000256" key="1">
    <source>
        <dbReference type="SAM" id="Phobius"/>
    </source>
</evidence>